<organism evidence="7 8">
    <name type="scientific">Poecilia formosa</name>
    <name type="common">Amazon molly</name>
    <name type="synonym">Limia formosa</name>
    <dbReference type="NCBI Taxonomy" id="48698"/>
    <lineage>
        <taxon>Eukaryota</taxon>
        <taxon>Metazoa</taxon>
        <taxon>Chordata</taxon>
        <taxon>Craniata</taxon>
        <taxon>Vertebrata</taxon>
        <taxon>Euteleostomi</taxon>
        <taxon>Actinopterygii</taxon>
        <taxon>Neopterygii</taxon>
        <taxon>Teleostei</taxon>
        <taxon>Neoteleostei</taxon>
        <taxon>Acanthomorphata</taxon>
        <taxon>Ovalentaria</taxon>
        <taxon>Atherinomorphae</taxon>
        <taxon>Cyprinodontiformes</taxon>
        <taxon>Poeciliidae</taxon>
        <taxon>Poeciliinae</taxon>
        <taxon>Poecilia</taxon>
    </lineage>
</organism>
<reference evidence="7" key="2">
    <citation type="submission" date="2025-08" db="UniProtKB">
        <authorList>
            <consortium name="Ensembl"/>
        </authorList>
    </citation>
    <scope>IDENTIFICATION</scope>
</reference>
<keyword evidence="2 5" id="KW-0812">Transmembrane</keyword>
<dbReference type="EMBL" id="AYCK01021450">
    <property type="status" value="NOT_ANNOTATED_CDS"/>
    <property type="molecule type" value="Genomic_DNA"/>
</dbReference>
<reference evidence="8" key="1">
    <citation type="submission" date="2013-10" db="EMBL/GenBank/DDBJ databases">
        <authorList>
            <person name="Schartl M."/>
            <person name="Warren W."/>
        </authorList>
    </citation>
    <scope>NUCLEOTIDE SEQUENCE [LARGE SCALE GENOMIC DNA]</scope>
    <source>
        <strain evidence="8">female</strain>
    </source>
</reference>
<dbReference type="GO" id="GO:0004984">
    <property type="term" value="F:olfactory receptor activity"/>
    <property type="evidence" value="ECO:0007669"/>
    <property type="project" value="TreeGrafter"/>
</dbReference>
<feature type="transmembrane region" description="Helical" evidence="5">
    <location>
        <begin position="212"/>
        <end position="234"/>
    </location>
</feature>
<sequence>MCTILSCVFLFINGTILFILRSKSVFRDTCRYILLFNLLLADTAQLVISQALFLLSVCRITLTYPVCGMLTVLGILTNVISPLTLMVMSLERCVAVCLPLRHAMIVTIRNTRLAIIAVWTFSSLHNIFRGILLLDFPFEDLDSLQMTSLCSDLAMQLGSRSKVYDNAFTGFLFASAAIVIISSYVGVIIAARSASTGKASALKARKTLMLHLVQLCLSLSSTIYNPMLIALIKIVQGESFLRLYRFLYILMIIFPRCLSSLIYGLRDQTIRPILLGHLGCHQSDRAEASYINVH</sequence>
<dbReference type="GO" id="GO:0004930">
    <property type="term" value="F:G protein-coupled receptor activity"/>
    <property type="evidence" value="ECO:0007669"/>
    <property type="project" value="InterPro"/>
</dbReference>
<feature type="transmembrane region" description="Helical" evidence="5">
    <location>
        <begin position="167"/>
        <end position="191"/>
    </location>
</feature>
<dbReference type="CDD" id="cd00637">
    <property type="entry name" value="7tm_classA_rhodopsin-like"/>
    <property type="match status" value="1"/>
</dbReference>
<dbReference type="STRING" id="48698.ENSPFOP00000020620"/>
<proteinExistence type="predicted"/>
<dbReference type="GO" id="GO:0005549">
    <property type="term" value="F:odorant binding"/>
    <property type="evidence" value="ECO:0007669"/>
    <property type="project" value="TreeGrafter"/>
</dbReference>
<evidence type="ECO:0000256" key="2">
    <source>
        <dbReference type="ARBA" id="ARBA00022692"/>
    </source>
</evidence>
<name>A0A087YRG7_POEFO</name>
<protein>
    <recommendedName>
        <fullName evidence="6">G-protein coupled receptors family 1 profile domain-containing protein</fullName>
    </recommendedName>
</protein>
<feature type="transmembrane region" description="Helical" evidence="5">
    <location>
        <begin position="246"/>
        <end position="265"/>
    </location>
</feature>
<dbReference type="Pfam" id="PF00001">
    <property type="entry name" value="7tm_1"/>
    <property type="match status" value="1"/>
</dbReference>
<evidence type="ECO:0000256" key="3">
    <source>
        <dbReference type="ARBA" id="ARBA00022989"/>
    </source>
</evidence>
<evidence type="ECO:0000313" key="7">
    <source>
        <dbReference type="Ensembl" id="ENSPFOP00000020620.2"/>
    </source>
</evidence>
<dbReference type="eggNOG" id="ENOG502RYAP">
    <property type="taxonomic scope" value="Eukaryota"/>
</dbReference>
<dbReference type="InterPro" id="IPR000276">
    <property type="entry name" value="GPCR_Rhodpsn"/>
</dbReference>
<dbReference type="PROSITE" id="PS50262">
    <property type="entry name" value="G_PROTEIN_RECEP_F1_2"/>
    <property type="match status" value="1"/>
</dbReference>
<dbReference type="GeneTree" id="ENSGT00940000163093"/>
<dbReference type="SUPFAM" id="SSF81321">
    <property type="entry name" value="Family A G protein-coupled receptor-like"/>
    <property type="match status" value="1"/>
</dbReference>
<dbReference type="InterPro" id="IPR017452">
    <property type="entry name" value="GPCR_Rhodpsn_7TM"/>
</dbReference>
<dbReference type="Ensembl" id="ENSPFOT00000020644.2">
    <property type="protein sequence ID" value="ENSPFOP00000020620.2"/>
    <property type="gene ID" value="ENSPFOG00000020494.2"/>
</dbReference>
<evidence type="ECO:0000313" key="8">
    <source>
        <dbReference type="Proteomes" id="UP000028760"/>
    </source>
</evidence>
<evidence type="ECO:0000259" key="6">
    <source>
        <dbReference type="PROSITE" id="PS50262"/>
    </source>
</evidence>
<dbReference type="Proteomes" id="UP000028760">
    <property type="component" value="Unassembled WGS sequence"/>
</dbReference>
<feature type="transmembrane region" description="Helical" evidence="5">
    <location>
        <begin position="62"/>
        <end position="80"/>
    </location>
</feature>
<dbReference type="PANTHER" id="PTHR26451">
    <property type="entry name" value="G_PROTEIN_RECEP_F1_2 DOMAIN-CONTAINING PROTEIN"/>
    <property type="match status" value="1"/>
</dbReference>
<feature type="transmembrane region" description="Helical" evidence="5">
    <location>
        <begin position="113"/>
        <end position="134"/>
    </location>
</feature>
<feature type="domain" description="G-protein coupled receptors family 1 profile" evidence="6">
    <location>
        <begin position="12"/>
        <end position="263"/>
    </location>
</feature>
<keyword evidence="3 5" id="KW-1133">Transmembrane helix</keyword>
<evidence type="ECO:0000256" key="5">
    <source>
        <dbReference type="SAM" id="Phobius"/>
    </source>
</evidence>
<dbReference type="GO" id="GO:0016020">
    <property type="term" value="C:membrane"/>
    <property type="evidence" value="ECO:0007669"/>
    <property type="project" value="UniProtKB-SubCell"/>
</dbReference>
<dbReference type="OMA" id="IVFVWVQ"/>
<keyword evidence="8" id="KW-1185">Reference proteome</keyword>
<dbReference type="InterPro" id="IPR052921">
    <property type="entry name" value="GPCR1_Superfamily_Member"/>
</dbReference>
<evidence type="ECO:0000256" key="4">
    <source>
        <dbReference type="ARBA" id="ARBA00023136"/>
    </source>
</evidence>
<reference evidence="7" key="3">
    <citation type="submission" date="2025-09" db="UniProtKB">
        <authorList>
            <consortium name="Ensembl"/>
        </authorList>
    </citation>
    <scope>IDENTIFICATION</scope>
</reference>
<dbReference type="PANTHER" id="PTHR26451:SF866">
    <property type="entry name" value="ODORANT RECEPTOR-RELATED"/>
    <property type="match status" value="1"/>
</dbReference>
<accession>A0A087YRG7</accession>
<feature type="transmembrane region" description="Helical" evidence="5">
    <location>
        <begin position="33"/>
        <end position="55"/>
    </location>
</feature>
<dbReference type="AlphaFoldDB" id="A0A087YRG7"/>
<comment type="subcellular location">
    <subcellularLocation>
        <location evidence="1">Membrane</location>
    </subcellularLocation>
</comment>
<keyword evidence="4 5" id="KW-0472">Membrane</keyword>
<evidence type="ECO:0000256" key="1">
    <source>
        <dbReference type="ARBA" id="ARBA00004370"/>
    </source>
</evidence>
<dbReference type="Gene3D" id="1.20.1070.10">
    <property type="entry name" value="Rhodopsin 7-helix transmembrane proteins"/>
    <property type="match status" value="1"/>
</dbReference>